<dbReference type="AlphaFoldDB" id="A0A1I3QBV1"/>
<name>A0A1I3QBV1_9PLAN</name>
<dbReference type="GO" id="GO:0004062">
    <property type="term" value="F:aryl sulfotransferase activity"/>
    <property type="evidence" value="ECO:0007669"/>
    <property type="project" value="InterPro"/>
</dbReference>
<evidence type="ECO:0000313" key="2">
    <source>
        <dbReference type="EMBL" id="SFJ31059.1"/>
    </source>
</evidence>
<accession>A0A1I3QBV1</accession>
<dbReference type="PANTHER" id="PTHR35340">
    <property type="entry name" value="PQQ ENZYME REPEAT PROTEIN-RELATED"/>
    <property type="match status" value="1"/>
</dbReference>
<dbReference type="PANTHER" id="PTHR35340:SF5">
    <property type="entry name" value="ASST-DOMAIN-CONTAINING PROTEIN"/>
    <property type="match status" value="1"/>
</dbReference>
<sequence>MKRLLICILVGIGISIPVVYFVDRQRVSSELPAVVVRPPSRIPAGLSINTDRAFPGYSLLSPMNSTSTYLIDMDARVVREWKSEFRPALSACLLENGRLLRPALCPANGFNGPGTGGRIQEFDWDGNLVWDFTLSTDRLHPHHDVCKLPNGNVLMIATDRKTKVEAIASGRLPAAVYEFMKPDCILEVKPTGLNTGEIVWEWHAWDHLIQDYDDAKPNYGEPSEHPELINVNFGASMMDTMLTDPQELNRLRSLGYVGGRAPRKGPNGGFSKGDWMHTNSVAYNAEFDQILISVYEFSEIWIIDHSTTTVEAASHAGGRSGKGGDLLYRWGNPLAYRRGENKDQQLFVQHSAHWIPVGTPGAGHVLLFNNGTGRPQRTYSSVDELVLPVDSQGQYANRADESYLPEAAAWTYTTKQPTDFYSALVSGAQRLPNGNTLICSGIQRWVFEVAPEGEIVWQYRLPEGDKAVRPPHRDPAVGGQTELDTTSDAKGLGGLFRCHRYATDYAGFAGKQLKAGPQLEDSIKLNTSKSSVPATDTDDSSSN</sequence>
<feature type="compositionally biased region" description="Basic and acidic residues" evidence="1">
    <location>
        <begin position="466"/>
        <end position="475"/>
    </location>
</feature>
<feature type="region of interest" description="Disordered" evidence="1">
    <location>
        <begin position="524"/>
        <end position="543"/>
    </location>
</feature>
<organism evidence="2 3">
    <name type="scientific">Planctomicrobium piriforme</name>
    <dbReference type="NCBI Taxonomy" id="1576369"/>
    <lineage>
        <taxon>Bacteria</taxon>
        <taxon>Pseudomonadati</taxon>
        <taxon>Planctomycetota</taxon>
        <taxon>Planctomycetia</taxon>
        <taxon>Planctomycetales</taxon>
        <taxon>Planctomycetaceae</taxon>
        <taxon>Planctomicrobium</taxon>
    </lineage>
</organism>
<gene>
    <name evidence="2" type="ORF">SAMN05421753_11827</name>
</gene>
<dbReference type="EMBL" id="FOQD01000018">
    <property type="protein sequence ID" value="SFJ31059.1"/>
    <property type="molecule type" value="Genomic_DNA"/>
</dbReference>
<dbReference type="InterPro" id="IPR010262">
    <property type="entry name" value="Arylsulfotransferase_bact"/>
</dbReference>
<dbReference type="InterPro" id="IPR053143">
    <property type="entry name" value="Arylsulfate_ST"/>
</dbReference>
<feature type="compositionally biased region" description="Polar residues" evidence="1">
    <location>
        <begin position="524"/>
        <end position="535"/>
    </location>
</feature>
<proteinExistence type="predicted"/>
<evidence type="ECO:0000256" key="1">
    <source>
        <dbReference type="SAM" id="MobiDB-lite"/>
    </source>
</evidence>
<dbReference type="Proteomes" id="UP000199518">
    <property type="component" value="Unassembled WGS sequence"/>
</dbReference>
<dbReference type="Pfam" id="PF05935">
    <property type="entry name" value="Arylsulfotrans"/>
    <property type="match status" value="1"/>
</dbReference>
<dbReference type="OrthoDB" id="264813at2"/>
<dbReference type="RefSeq" id="WP_092054709.1">
    <property type="nucleotide sequence ID" value="NZ_FOQD01000018.1"/>
</dbReference>
<dbReference type="SUPFAM" id="SSF63829">
    <property type="entry name" value="Calcium-dependent phosphotriesterase"/>
    <property type="match status" value="1"/>
</dbReference>
<keyword evidence="3" id="KW-1185">Reference proteome</keyword>
<keyword evidence="2" id="KW-0808">Transferase</keyword>
<evidence type="ECO:0000313" key="3">
    <source>
        <dbReference type="Proteomes" id="UP000199518"/>
    </source>
</evidence>
<dbReference type="STRING" id="1576369.SAMN05421753_11827"/>
<protein>
    <submittedName>
        <fullName evidence="2">Arylsulfotransferase (ASST)</fullName>
    </submittedName>
</protein>
<reference evidence="3" key="1">
    <citation type="submission" date="2016-10" db="EMBL/GenBank/DDBJ databases">
        <authorList>
            <person name="Varghese N."/>
            <person name="Submissions S."/>
        </authorList>
    </citation>
    <scope>NUCLEOTIDE SEQUENCE [LARGE SCALE GENOMIC DNA]</scope>
    <source>
        <strain evidence="3">DSM 26348</strain>
    </source>
</reference>
<feature type="region of interest" description="Disordered" evidence="1">
    <location>
        <begin position="466"/>
        <end position="485"/>
    </location>
</feature>